<evidence type="ECO:0000256" key="1">
    <source>
        <dbReference type="SAM" id="MobiDB-lite"/>
    </source>
</evidence>
<feature type="region of interest" description="Disordered" evidence="1">
    <location>
        <begin position="1"/>
        <end position="34"/>
    </location>
</feature>
<reference evidence="2 3" key="1">
    <citation type="submission" date="2018-08" db="EMBL/GenBank/DDBJ databases">
        <title>Draft genome of the lignicolous fungus Coniochaeta pulveracea.</title>
        <authorList>
            <person name="Borstlap C.J."/>
            <person name="De Witt R.N."/>
            <person name="Botha A."/>
            <person name="Volschenk H."/>
        </authorList>
    </citation>
    <scope>NUCLEOTIDE SEQUENCE [LARGE SCALE GENOMIC DNA]</scope>
    <source>
        <strain evidence="2 3">CAB683</strain>
    </source>
</reference>
<dbReference type="InterPro" id="IPR053037">
    <property type="entry name" value="Pericyclase_pydY-like"/>
</dbReference>
<sequence length="200" mass="22615">MRDSQASPVSLTLLNRPSRIHKKRTNARPFSQNKTYSDPIDPALSLQGIGWLTRKAIGASSVTLHVTQYADAEGKVHIDIDQVATGGLKGTSEKRCLDLEWRDHKDWMFGHVKGQSRFIAAEDITDEFLKKGWLEGEEEKKGPNGESHVMSHVESYDAGWTATQIWGFQTVEGERRYCRHIVVAKGAERVEMRLVYDYLG</sequence>
<feature type="compositionally biased region" description="Polar residues" evidence="1">
    <location>
        <begin position="1"/>
        <end position="15"/>
    </location>
</feature>
<protein>
    <recommendedName>
        <fullName evidence="4">LCCL domain-containing protein</fullName>
    </recommendedName>
</protein>
<evidence type="ECO:0000313" key="3">
    <source>
        <dbReference type="Proteomes" id="UP000275385"/>
    </source>
</evidence>
<dbReference type="OrthoDB" id="425354at2759"/>
<gene>
    <name evidence="2" type="ORF">DL546_003623</name>
</gene>
<dbReference type="PANTHER" id="PTHR38115:SF1">
    <property type="entry name" value="LIPOCALIN-LIKE DOMAIN-CONTAINING PROTEIN"/>
    <property type="match status" value="1"/>
</dbReference>
<keyword evidence="3" id="KW-1185">Reference proteome</keyword>
<dbReference type="PANTHER" id="PTHR38115">
    <property type="entry name" value="LIPOCALIN-LIKE DOMAIN-CONTAINING PROTEIN"/>
    <property type="match status" value="1"/>
</dbReference>
<dbReference type="EMBL" id="QVQW01000095">
    <property type="protein sequence ID" value="RKU40676.1"/>
    <property type="molecule type" value="Genomic_DNA"/>
</dbReference>
<accession>A0A420XYF3</accession>
<dbReference type="AlphaFoldDB" id="A0A420XYF3"/>
<name>A0A420XYF3_9PEZI</name>
<proteinExistence type="predicted"/>
<comment type="caution">
    <text evidence="2">The sequence shown here is derived from an EMBL/GenBank/DDBJ whole genome shotgun (WGS) entry which is preliminary data.</text>
</comment>
<evidence type="ECO:0000313" key="2">
    <source>
        <dbReference type="EMBL" id="RKU40676.1"/>
    </source>
</evidence>
<organism evidence="2 3">
    <name type="scientific">Coniochaeta pulveracea</name>
    <dbReference type="NCBI Taxonomy" id="177199"/>
    <lineage>
        <taxon>Eukaryota</taxon>
        <taxon>Fungi</taxon>
        <taxon>Dikarya</taxon>
        <taxon>Ascomycota</taxon>
        <taxon>Pezizomycotina</taxon>
        <taxon>Sordariomycetes</taxon>
        <taxon>Sordariomycetidae</taxon>
        <taxon>Coniochaetales</taxon>
        <taxon>Coniochaetaceae</taxon>
        <taxon>Coniochaeta</taxon>
    </lineage>
</organism>
<dbReference type="Proteomes" id="UP000275385">
    <property type="component" value="Unassembled WGS sequence"/>
</dbReference>
<evidence type="ECO:0008006" key="4">
    <source>
        <dbReference type="Google" id="ProtNLM"/>
    </source>
</evidence>